<evidence type="ECO:0000256" key="4">
    <source>
        <dbReference type="PROSITE-ProRule" id="PRU00335"/>
    </source>
</evidence>
<gene>
    <name evidence="6" type="ORF">KV394_03600</name>
</gene>
<dbReference type="EMBL" id="CP078076">
    <property type="protein sequence ID" value="UPL10246.1"/>
    <property type="molecule type" value="Genomic_DNA"/>
</dbReference>
<proteinExistence type="predicted"/>
<organism evidence="6 7">
    <name type="scientific">Microbacterium sufflavum</name>
    <dbReference type="NCBI Taxonomy" id="2851649"/>
    <lineage>
        <taxon>Bacteria</taxon>
        <taxon>Bacillati</taxon>
        <taxon>Actinomycetota</taxon>
        <taxon>Actinomycetes</taxon>
        <taxon>Micrococcales</taxon>
        <taxon>Microbacteriaceae</taxon>
        <taxon>Microbacterium</taxon>
    </lineage>
</organism>
<keyword evidence="2 4" id="KW-0238">DNA-binding</keyword>
<dbReference type="InterPro" id="IPR009057">
    <property type="entry name" value="Homeodomain-like_sf"/>
</dbReference>
<evidence type="ECO:0000313" key="7">
    <source>
        <dbReference type="Proteomes" id="UP000831467"/>
    </source>
</evidence>
<dbReference type="PRINTS" id="PR00455">
    <property type="entry name" value="HTHTETR"/>
</dbReference>
<dbReference type="SUPFAM" id="SSF46689">
    <property type="entry name" value="Homeodomain-like"/>
    <property type="match status" value="1"/>
</dbReference>
<dbReference type="InterPro" id="IPR001647">
    <property type="entry name" value="HTH_TetR"/>
</dbReference>
<dbReference type="RefSeq" id="WP_136030791.1">
    <property type="nucleotide sequence ID" value="NZ_CP078076.1"/>
</dbReference>
<dbReference type="PROSITE" id="PS50977">
    <property type="entry name" value="HTH_TETR_2"/>
    <property type="match status" value="1"/>
</dbReference>
<accession>A0ABY4IBW5</accession>
<dbReference type="Proteomes" id="UP000831467">
    <property type="component" value="Chromosome"/>
</dbReference>
<evidence type="ECO:0000256" key="3">
    <source>
        <dbReference type="ARBA" id="ARBA00023163"/>
    </source>
</evidence>
<dbReference type="SUPFAM" id="SSF48498">
    <property type="entry name" value="Tetracyclin repressor-like, C-terminal domain"/>
    <property type="match status" value="1"/>
</dbReference>
<feature type="DNA-binding region" description="H-T-H motif" evidence="4">
    <location>
        <begin position="38"/>
        <end position="57"/>
    </location>
</feature>
<evidence type="ECO:0000256" key="1">
    <source>
        <dbReference type="ARBA" id="ARBA00023015"/>
    </source>
</evidence>
<dbReference type="PANTHER" id="PTHR30055">
    <property type="entry name" value="HTH-TYPE TRANSCRIPTIONAL REGULATOR RUTR"/>
    <property type="match status" value="1"/>
</dbReference>
<dbReference type="InterPro" id="IPR036271">
    <property type="entry name" value="Tet_transcr_reg_TetR-rel_C_sf"/>
</dbReference>
<dbReference type="Pfam" id="PF02909">
    <property type="entry name" value="TetR_C_1"/>
    <property type="match status" value="1"/>
</dbReference>
<protein>
    <submittedName>
        <fullName evidence="6">TetR/AcrR family transcriptional regulator</fullName>
    </submittedName>
</protein>
<dbReference type="InterPro" id="IPR050109">
    <property type="entry name" value="HTH-type_TetR-like_transc_reg"/>
</dbReference>
<feature type="domain" description="HTH tetR-type" evidence="5">
    <location>
        <begin position="15"/>
        <end position="75"/>
    </location>
</feature>
<dbReference type="PANTHER" id="PTHR30055:SF234">
    <property type="entry name" value="HTH-TYPE TRANSCRIPTIONAL REGULATOR BETI"/>
    <property type="match status" value="1"/>
</dbReference>
<dbReference type="Pfam" id="PF00440">
    <property type="entry name" value="TetR_N"/>
    <property type="match status" value="1"/>
</dbReference>
<evidence type="ECO:0000259" key="5">
    <source>
        <dbReference type="PROSITE" id="PS50977"/>
    </source>
</evidence>
<dbReference type="Gene3D" id="1.10.357.10">
    <property type="entry name" value="Tetracycline Repressor, domain 2"/>
    <property type="match status" value="1"/>
</dbReference>
<sequence length="223" mass="24078">MTTSPRSVGRPSTRVLTEERILTAAFRLSAERTPRQFTMTALAESLGVRTSALYHHFESRDAVIRAMRGRISRDLATPEPGALPLEDALLAWAHSYRDATIAAPQAMVMLATSPIDADEGSFADYEQIARLLADDGWPTDTIVDAIVALESFIIGSALDALAPADNMSPGDLAPAYPTFAEAERARARLSSDPARRTFEIGVRALIHGLTAWARAERASDATA</sequence>
<reference evidence="6 7" key="1">
    <citation type="submission" date="2021-06" db="EMBL/GenBank/DDBJ databases">
        <title>Genome-based taxonomic framework of Microbacterium strains isolated from marine environment, the description of four new species and reclassification of four preexisting species.</title>
        <authorList>
            <person name="Lee S.D."/>
            <person name="Kim S.-M."/>
            <person name="Byeon Y.-S."/>
            <person name="Yang H.L."/>
            <person name="Kim I.S."/>
        </authorList>
    </citation>
    <scope>NUCLEOTIDE SEQUENCE [LARGE SCALE GENOMIC DNA]</scope>
    <source>
        <strain evidence="6 7">SSW1-51</strain>
    </source>
</reference>
<evidence type="ECO:0000256" key="2">
    <source>
        <dbReference type="ARBA" id="ARBA00023125"/>
    </source>
</evidence>
<name>A0ABY4IBW5_9MICO</name>
<keyword evidence="3" id="KW-0804">Transcription</keyword>
<keyword evidence="7" id="KW-1185">Reference proteome</keyword>
<dbReference type="InterPro" id="IPR004111">
    <property type="entry name" value="Repressor_TetR_C"/>
</dbReference>
<keyword evidence="1" id="KW-0805">Transcription regulation</keyword>
<evidence type="ECO:0000313" key="6">
    <source>
        <dbReference type="EMBL" id="UPL10246.1"/>
    </source>
</evidence>